<dbReference type="SUPFAM" id="SSF54523">
    <property type="entry name" value="Pili subunits"/>
    <property type="match status" value="1"/>
</dbReference>
<gene>
    <name evidence="4" type="ORF">Pan265_11790</name>
</gene>
<dbReference type="KEGG" id="mcad:Pan265_11790"/>
<keyword evidence="3" id="KW-1133">Transmembrane helix</keyword>
<reference evidence="4 5" key="1">
    <citation type="submission" date="2019-02" db="EMBL/GenBank/DDBJ databases">
        <title>Deep-cultivation of Planctomycetes and their phenomic and genomic characterization uncovers novel biology.</title>
        <authorList>
            <person name="Wiegand S."/>
            <person name="Jogler M."/>
            <person name="Boedeker C."/>
            <person name="Pinto D."/>
            <person name="Vollmers J."/>
            <person name="Rivas-Marin E."/>
            <person name="Kohn T."/>
            <person name="Peeters S.H."/>
            <person name="Heuer A."/>
            <person name="Rast P."/>
            <person name="Oberbeckmann S."/>
            <person name="Bunk B."/>
            <person name="Jeske O."/>
            <person name="Meyerdierks A."/>
            <person name="Storesund J.E."/>
            <person name="Kallscheuer N."/>
            <person name="Luecker S."/>
            <person name="Lage O.M."/>
            <person name="Pohl T."/>
            <person name="Merkel B.J."/>
            <person name="Hornburger P."/>
            <person name="Mueller R.-W."/>
            <person name="Bruemmer F."/>
            <person name="Labrenz M."/>
            <person name="Spormann A.M."/>
            <person name="Op den Camp H."/>
            <person name="Overmann J."/>
            <person name="Amann R."/>
            <person name="Jetten M.S.M."/>
            <person name="Mascher T."/>
            <person name="Medema M.H."/>
            <person name="Devos D.P."/>
            <person name="Kaster A.-K."/>
            <person name="Ovreas L."/>
            <person name="Rohde M."/>
            <person name="Galperin M.Y."/>
            <person name="Jogler C."/>
        </authorList>
    </citation>
    <scope>NUCLEOTIDE SEQUENCE [LARGE SCALE GENOMIC DNA]</scope>
    <source>
        <strain evidence="4 5">Pan265</strain>
    </source>
</reference>
<dbReference type="RefSeq" id="WP_145445483.1">
    <property type="nucleotide sequence ID" value="NZ_CP036280.1"/>
</dbReference>
<keyword evidence="3" id="KW-0812">Transmembrane</keyword>
<dbReference type="PANTHER" id="PTHR30093:SF2">
    <property type="entry name" value="TYPE II SECRETION SYSTEM PROTEIN H"/>
    <property type="match status" value="1"/>
</dbReference>
<name>A0A518BWH8_9BACT</name>
<accession>A0A518BWH8</accession>
<dbReference type="InterPro" id="IPR012902">
    <property type="entry name" value="N_methyl_site"/>
</dbReference>
<evidence type="ECO:0000313" key="4">
    <source>
        <dbReference type="EMBL" id="QDU71330.1"/>
    </source>
</evidence>
<keyword evidence="1" id="KW-0488">Methylation</keyword>
<dbReference type="PRINTS" id="PR00813">
    <property type="entry name" value="BCTERIALGSPG"/>
</dbReference>
<protein>
    <recommendedName>
        <fullName evidence="6">Prepilin-type N-terminal cleavage/methylation domain-containing protein</fullName>
    </recommendedName>
</protein>
<dbReference type="Proteomes" id="UP000320386">
    <property type="component" value="Chromosome"/>
</dbReference>
<evidence type="ECO:0000256" key="3">
    <source>
        <dbReference type="SAM" id="Phobius"/>
    </source>
</evidence>
<dbReference type="NCBIfam" id="TIGR02532">
    <property type="entry name" value="IV_pilin_GFxxxE"/>
    <property type="match status" value="1"/>
</dbReference>
<feature type="compositionally biased region" description="Gly residues" evidence="2">
    <location>
        <begin position="224"/>
        <end position="234"/>
    </location>
</feature>
<dbReference type="Pfam" id="PF07963">
    <property type="entry name" value="N_methyl"/>
    <property type="match status" value="1"/>
</dbReference>
<dbReference type="PANTHER" id="PTHR30093">
    <property type="entry name" value="GENERAL SECRETION PATHWAY PROTEIN G"/>
    <property type="match status" value="1"/>
</dbReference>
<dbReference type="GO" id="GO:0015627">
    <property type="term" value="C:type II protein secretion system complex"/>
    <property type="evidence" value="ECO:0007669"/>
    <property type="project" value="InterPro"/>
</dbReference>
<proteinExistence type="predicted"/>
<feature type="transmembrane region" description="Helical" evidence="3">
    <location>
        <begin position="12"/>
        <end position="34"/>
    </location>
</feature>
<evidence type="ECO:0000256" key="1">
    <source>
        <dbReference type="ARBA" id="ARBA00022481"/>
    </source>
</evidence>
<keyword evidence="5" id="KW-1185">Reference proteome</keyword>
<dbReference type="OrthoDB" id="256066at2"/>
<evidence type="ECO:0000256" key="2">
    <source>
        <dbReference type="SAM" id="MobiDB-lite"/>
    </source>
</evidence>
<dbReference type="InterPro" id="IPR027558">
    <property type="entry name" value="Pre_pil_HX9DG_C"/>
</dbReference>
<dbReference type="InterPro" id="IPR045584">
    <property type="entry name" value="Pilin-like"/>
</dbReference>
<dbReference type="EMBL" id="CP036280">
    <property type="protein sequence ID" value="QDU71330.1"/>
    <property type="molecule type" value="Genomic_DNA"/>
</dbReference>
<organism evidence="4 5">
    <name type="scientific">Mucisphaera calidilacus</name>
    <dbReference type="NCBI Taxonomy" id="2527982"/>
    <lineage>
        <taxon>Bacteria</taxon>
        <taxon>Pseudomonadati</taxon>
        <taxon>Planctomycetota</taxon>
        <taxon>Phycisphaerae</taxon>
        <taxon>Phycisphaerales</taxon>
        <taxon>Phycisphaeraceae</taxon>
        <taxon>Mucisphaera</taxon>
    </lineage>
</organism>
<dbReference type="GO" id="GO:0015628">
    <property type="term" value="P:protein secretion by the type II secretion system"/>
    <property type="evidence" value="ECO:0007669"/>
    <property type="project" value="InterPro"/>
</dbReference>
<evidence type="ECO:0008006" key="6">
    <source>
        <dbReference type="Google" id="ProtNLM"/>
    </source>
</evidence>
<feature type="region of interest" description="Disordered" evidence="2">
    <location>
        <begin position="215"/>
        <end position="239"/>
    </location>
</feature>
<evidence type="ECO:0000313" key="5">
    <source>
        <dbReference type="Proteomes" id="UP000320386"/>
    </source>
</evidence>
<dbReference type="InterPro" id="IPR000983">
    <property type="entry name" value="Bac_GSPG_pilin"/>
</dbReference>
<dbReference type="AlphaFoldDB" id="A0A518BWH8"/>
<keyword evidence="3" id="KW-0472">Membrane</keyword>
<dbReference type="NCBIfam" id="TIGR04294">
    <property type="entry name" value="pre_pil_HX9DG"/>
    <property type="match status" value="1"/>
</dbReference>
<sequence>MYAMTTKLRAFTLIELLVVISIIALLIGILLPALGAARNTARNIACLSNVRQLAIANYSYATDNNEYYVRHAENMNGTPYATRGNYYGTDWWWSSKLVMGSYMPGSSTFTCPRFETSHDFLLDAGIDSDAASATANDLAHPGHPVWNTVHYGANAFFLTGAWGFSGASVSSPYQESMAQQNSVPGTEIYSARLSAVKSGSETIAFADSRNRALEVAGSSSGNTGRPGSGGGGGSSADRLNGSGATQGIGYLYPTGDRPNIQGGAADARHDDGINVAWADGHASAVKVDKDDDGVDRAIQHYVYGVDELTSIRVEASGEDSYADYEPLAGYTNFYHQNKWDLW</sequence>
<dbReference type="Gene3D" id="3.30.700.10">
    <property type="entry name" value="Glycoprotein, Type 4 Pilin"/>
    <property type="match status" value="1"/>
</dbReference>